<evidence type="ECO:0000259" key="6">
    <source>
        <dbReference type="Pfam" id="PF01259"/>
    </source>
</evidence>
<evidence type="ECO:0000256" key="1">
    <source>
        <dbReference type="ARBA" id="ARBA00022598"/>
    </source>
</evidence>
<name>A0A023DXX7_9PROT</name>
<dbReference type="GO" id="GO:0004639">
    <property type="term" value="F:phosphoribosylaminoimidazolesuccinocarboxamide synthase activity"/>
    <property type="evidence" value="ECO:0007669"/>
    <property type="project" value="UniProtKB-EC"/>
</dbReference>
<proteinExistence type="predicted"/>
<feature type="domain" description="SAICAR synthetase/ADE2 N-terminal" evidence="6">
    <location>
        <begin position="33"/>
        <end position="219"/>
    </location>
</feature>
<sequence>MIIFSKSVKLSSVPFVYTEECMEKKIISQNPGRIVYASSKETECFHYFTDIISCPISGKEMELPGKGVINHRVSGFFFSKLQQLNIPTHFIRMLNMRQSLMHSTLPLDFYVRVICMPSSILAKEFDVAPDHVFSRPIIEYVHINSGRLLNETHLMAFSILEMQDLDELHNIILRIVDSIKGICIGMRFQLMELKLQLGCGFNYSSDTPFLLCGDFSPESFSVLDLDSSMILGGENITNAVYPPNLHYRSIAARLGIGLEGPSRSQVLPFQIKESAHECL</sequence>
<reference evidence="7 8" key="1">
    <citation type="journal article" date="2014" name="FEMS Microbiol. Lett.">
        <title>Draft genome sequences of three Holospora species (Holospora obtusa, Holospora undulata, and Holospora elegans), endonuclear symbiotic bacteria of the ciliate Paramecium caudatum.</title>
        <authorList>
            <person name="Dohra H."/>
            <person name="Tanaka K."/>
            <person name="Suzuki T."/>
            <person name="Fujishima M."/>
            <person name="Suzuki H."/>
        </authorList>
    </citation>
    <scope>NUCLEOTIDE SEQUENCE [LARGE SCALE GENOMIC DNA]</scope>
    <source>
        <strain evidence="7 8">E1</strain>
    </source>
</reference>
<evidence type="ECO:0000256" key="4">
    <source>
        <dbReference type="ARBA" id="ARBA00022840"/>
    </source>
</evidence>
<dbReference type="GO" id="GO:0006189">
    <property type="term" value="P:'de novo' IMP biosynthetic process"/>
    <property type="evidence" value="ECO:0007669"/>
    <property type="project" value="UniProtKB-UniPathway"/>
</dbReference>
<dbReference type="Gene3D" id="3.30.470.20">
    <property type="entry name" value="ATP-grasp fold, B domain"/>
    <property type="match status" value="1"/>
</dbReference>
<gene>
    <name evidence="7" type="ORF">HE1_00636</name>
</gene>
<dbReference type="EMBL" id="BAUP01000081">
    <property type="protein sequence ID" value="GAJ46308.1"/>
    <property type="molecule type" value="Genomic_DNA"/>
</dbReference>
<protein>
    <submittedName>
        <fullName evidence="7">Phosphoribosylaminoimidazole-succinocarboxamide synthase</fullName>
    </submittedName>
</protein>
<dbReference type="GO" id="GO:0005524">
    <property type="term" value="F:ATP binding"/>
    <property type="evidence" value="ECO:0007669"/>
    <property type="project" value="UniProtKB-KW"/>
</dbReference>
<comment type="caution">
    <text evidence="7">The sequence shown here is derived from an EMBL/GenBank/DDBJ whole genome shotgun (WGS) entry which is preliminary data.</text>
</comment>
<keyword evidence="3" id="KW-0658">Purine biosynthesis</keyword>
<accession>A0A023DXX7</accession>
<dbReference type="Proteomes" id="UP000024842">
    <property type="component" value="Unassembled WGS sequence"/>
</dbReference>
<evidence type="ECO:0000256" key="2">
    <source>
        <dbReference type="ARBA" id="ARBA00022741"/>
    </source>
</evidence>
<keyword evidence="4" id="KW-0067">ATP-binding</keyword>
<comment type="catalytic activity">
    <reaction evidence="5">
        <text>5-amino-1-(5-phospho-D-ribosyl)imidazole-4-carboxylate + L-aspartate + ATP = (2S)-2-[5-amino-1-(5-phospho-beta-D-ribosyl)imidazole-4-carboxamido]succinate + ADP + phosphate + 2 H(+)</text>
        <dbReference type="Rhea" id="RHEA:22628"/>
        <dbReference type="ChEBI" id="CHEBI:15378"/>
        <dbReference type="ChEBI" id="CHEBI:29991"/>
        <dbReference type="ChEBI" id="CHEBI:30616"/>
        <dbReference type="ChEBI" id="CHEBI:43474"/>
        <dbReference type="ChEBI" id="CHEBI:58443"/>
        <dbReference type="ChEBI" id="CHEBI:77657"/>
        <dbReference type="ChEBI" id="CHEBI:456216"/>
        <dbReference type="EC" id="6.3.2.6"/>
    </reaction>
</comment>
<dbReference type="InterPro" id="IPR028923">
    <property type="entry name" value="SAICAR_synt/ADE2_N"/>
</dbReference>
<keyword evidence="8" id="KW-1185">Reference proteome</keyword>
<keyword evidence="1" id="KW-0436">Ligase</keyword>
<dbReference type="Pfam" id="PF01259">
    <property type="entry name" value="SAICAR_synt"/>
    <property type="match status" value="1"/>
</dbReference>
<dbReference type="STRING" id="1427503.HE1_00636"/>
<evidence type="ECO:0000313" key="8">
    <source>
        <dbReference type="Proteomes" id="UP000024842"/>
    </source>
</evidence>
<keyword evidence="2" id="KW-0547">Nucleotide-binding</keyword>
<dbReference type="AlphaFoldDB" id="A0A023DXX7"/>
<organism evidence="7 8">
    <name type="scientific">Holospora elegans E1</name>
    <dbReference type="NCBI Taxonomy" id="1427503"/>
    <lineage>
        <taxon>Bacteria</taxon>
        <taxon>Pseudomonadati</taxon>
        <taxon>Pseudomonadota</taxon>
        <taxon>Alphaproteobacteria</taxon>
        <taxon>Holosporales</taxon>
        <taxon>Holosporaceae</taxon>
        <taxon>Holospora</taxon>
    </lineage>
</organism>
<dbReference type="UniPathway" id="UPA00074">
    <property type="reaction ID" value="UER00131"/>
</dbReference>
<dbReference type="SUPFAM" id="SSF56104">
    <property type="entry name" value="SAICAR synthase-like"/>
    <property type="match status" value="1"/>
</dbReference>
<dbReference type="Gene3D" id="3.30.200.20">
    <property type="entry name" value="Phosphorylase Kinase, domain 1"/>
    <property type="match status" value="1"/>
</dbReference>
<evidence type="ECO:0000256" key="5">
    <source>
        <dbReference type="ARBA" id="ARBA00048475"/>
    </source>
</evidence>
<evidence type="ECO:0000256" key="3">
    <source>
        <dbReference type="ARBA" id="ARBA00022755"/>
    </source>
</evidence>
<evidence type="ECO:0000313" key="7">
    <source>
        <dbReference type="EMBL" id="GAJ46308.1"/>
    </source>
</evidence>